<evidence type="ECO:0000256" key="8">
    <source>
        <dbReference type="ARBA" id="ARBA00022989"/>
    </source>
</evidence>
<dbReference type="PROSITE" id="PS00211">
    <property type="entry name" value="ABC_TRANSPORTER_1"/>
    <property type="match status" value="1"/>
</dbReference>
<dbReference type="GO" id="GO:0016887">
    <property type="term" value="F:ATP hydrolysis activity"/>
    <property type="evidence" value="ECO:0007669"/>
    <property type="project" value="InterPro"/>
</dbReference>
<keyword evidence="7" id="KW-0029">Amino-acid transport</keyword>
<evidence type="ECO:0000256" key="6">
    <source>
        <dbReference type="ARBA" id="ARBA00022840"/>
    </source>
</evidence>
<name>A0A3G5FGS9_TETHA</name>
<dbReference type="SUPFAM" id="SSF52540">
    <property type="entry name" value="P-loop containing nucleoside triphosphate hydrolases"/>
    <property type="match status" value="1"/>
</dbReference>
<evidence type="ECO:0000259" key="13">
    <source>
        <dbReference type="PROSITE" id="PS50893"/>
    </source>
</evidence>
<organism evidence="14 15">
    <name type="scientific">Tetragenococcus halophilus</name>
    <name type="common">Pediococcus halophilus</name>
    <dbReference type="NCBI Taxonomy" id="51669"/>
    <lineage>
        <taxon>Bacteria</taxon>
        <taxon>Bacillati</taxon>
        <taxon>Bacillota</taxon>
        <taxon>Bacilli</taxon>
        <taxon>Lactobacillales</taxon>
        <taxon>Enterococcaceae</taxon>
        <taxon>Tetragenococcus</taxon>
    </lineage>
</organism>
<feature type="domain" description="ABC transporter" evidence="13">
    <location>
        <begin position="2"/>
        <end position="240"/>
    </location>
</feature>
<accession>A0A3G5FGS9</accession>
<proteinExistence type="inferred from homology"/>
<evidence type="ECO:0000256" key="11">
    <source>
        <dbReference type="SAM" id="MobiDB-lite"/>
    </source>
</evidence>
<comment type="subcellular location">
    <subcellularLocation>
        <location evidence="1">Cell inner membrane</location>
        <topology evidence="1">Multi-pass membrane protein</topology>
    </subcellularLocation>
</comment>
<dbReference type="GO" id="GO:0098796">
    <property type="term" value="C:membrane protein complex"/>
    <property type="evidence" value="ECO:0007669"/>
    <property type="project" value="UniProtKB-ARBA"/>
</dbReference>
<dbReference type="InterPro" id="IPR003439">
    <property type="entry name" value="ABC_transporter-like_ATP-bd"/>
</dbReference>
<dbReference type="SMART" id="SM00382">
    <property type="entry name" value="AAA"/>
    <property type="match status" value="1"/>
</dbReference>
<evidence type="ECO:0000256" key="1">
    <source>
        <dbReference type="ARBA" id="ARBA00004429"/>
    </source>
</evidence>
<keyword evidence="2" id="KW-0813">Transport</keyword>
<dbReference type="Proteomes" id="UP000280475">
    <property type="component" value="Chromosome"/>
</dbReference>
<dbReference type="Pfam" id="PF00005">
    <property type="entry name" value="ABC_tran"/>
    <property type="match status" value="1"/>
</dbReference>
<feature type="transmembrane region" description="Helical" evidence="12">
    <location>
        <begin position="744"/>
        <end position="762"/>
    </location>
</feature>
<dbReference type="InterPro" id="IPR003593">
    <property type="entry name" value="AAA+_ATPase"/>
</dbReference>
<dbReference type="GO" id="GO:0005886">
    <property type="term" value="C:plasma membrane"/>
    <property type="evidence" value="ECO:0007669"/>
    <property type="project" value="UniProtKB-SubCell"/>
</dbReference>
<evidence type="ECO:0000256" key="10">
    <source>
        <dbReference type="ARBA" id="ARBA00038388"/>
    </source>
</evidence>
<dbReference type="Pfam" id="PF02687">
    <property type="entry name" value="FtsX"/>
    <property type="match status" value="1"/>
</dbReference>
<keyword evidence="8 12" id="KW-1133">Transmembrane helix</keyword>
<dbReference type="EMBL" id="CP027768">
    <property type="protein sequence ID" value="AYW49564.1"/>
    <property type="molecule type" value="Genomic_DNA"/>
</dbReference>
<keyword evidence="6 14" id="KW-0067">ATP-binding</keyword>
<evidence type="ECO:0000313" key="15">
    <source>
        <dbReference type="Proteomes" id="UP000280475"/>
    </source>
</evidence>
<sequence length="781" mass="86001">MLELRDIKKQYKVGNTVTKALDGVSVAFRQQEFVAILGESGSGKTTLLNVIGGLDQYDSGDMVINGKSTKDFKDKDWDAYRNNSIGFIFQSYNLIGHQGIIDNVELGMTLSGVSKKERRKKAEEALERVGLTEHMHKKPSQLSGGQMQRVAIARALANDPDILLCDEPTGALDSQTSVQIMNLIQEVAKDKLVVMVTHNADLANKYADRTISFADGQVTDDSNPHVEGKKKEPFDLKHTKMTFLTALRLSFNNIRTKKGRTFLTAFASSIGIISIAIVLSLSTGFQKQIDQTQSETLAQFPVTISRETTEQDPENFEQERSDEGTFPEDKEVTAKISEEDRSQRTNKIDQDFVDYVDDINPALSNNIGYTRLANMNLLREVDDEPEVVKFSNGAEDESQAESMMSMMAAQTGIGVSSFPKQLDDTQGNFLEDNYRLLEGNFPEDTNEVVLVVDENNETNINALNNLGFDLEDGDTISFDDIVGTTVKLAYNDAFYEELPTGNFIPNQDLDDVYDNEDNEELTISGVIRNKESSTMDLLAPGIAYSDALAQKVIDNNKDSDIVQAQEDSDTNVMTNEDIDDTAKDNLLDALGASEIPYSVMIYPNNFDDKEQILDYLDDYNEGKDEDDQIVYSDLAGTMTDLTGGIMDAITYVLIAFAGISLITSMIMIGIITYTSVLERTKEIGVLKALGARKKDVTRVFDAETAILGVASGTLGVVLAYLATFPINSVLLNLTDLENVAQLDPMHALILVIVSTVLTMIGGHIPARMAAKKDAAIALRAE</sequence>
<dbReference type="InterPro" id="IPR027417">
    <property type="entry name" value="P-loop_NTPase"/>
</dbReference>
<dbReference type="PANTHER" id="PTHR42798:SF6">
    <property type="entry name" value="CELL DIVISION ATP-BINDING PROTEIN FTSE"/>
    <property type="match status" value="1"/>
</dbReference>
<evidence type="ECO:0000256" key="4">
    <source>
        <dbReference type="ARBA" id="ARBA00022692"/>
    </source>
</evidence>
<dbReference type="PANTHER" id="PTHR42798">
    <property type="entry name" value="LIPOPROTEIN-RELEASING SYSTEM ATP-BINDING PROTEIN LOLD"/>
    <property type="match status" value="1"/>
</dbReference>
<keyword evidence="9 12" id="KW-0472">Membrane</keyword>
<dbReference type="GO" id="GO:0005524">
    <property type="term" value="F:ATP binding"/>
    <property type="evidence" value="ECO:0007669"/>
    <property type="project" value="UniProtKB-KW"/>
</dbReference>
<dbReference type="GO" id="GO:0006865">
    <property type="term" value="P:amino acid transport"/>
    <property type="evidence" value="ECO:0007669"/>
    <property type="project" value="UniProtKB-KW"/>
</dbReference>
<dbReference type="Gene3D" id="3.40.50.300">
    <property type="entry name" value="P-loop containing nucleotide triphosphate hydrolases"/>
    <property type="match status" value="1"/>
</dbReference>
<keyword evidence="4 12" id="KW-0812">Transmembrane</keyword>
<feature type="transmembrane region" description="Helical" evidence="12">
    <location>
        <begin position="702"/>
        <end position="724"/>
    </location>
</feature>
<evidence type="ECO:0000256" key="9">
    <source>
        <dbReference type="ARBA" id="ARBA00023136"/>
    </source>
</evidence>
<dbReference type="InterPro" id="IPR003838">
    <property type="entry name" value="ABC3_permease_C"/>
</dbReference>
<dbReference type="InterPro" id="IPR017871">
    <property type="entry name" value="ABC_transporter-like_CS"/>
</dbReference>
<keyword evidence="3" id="KW-1003">Cell membrane</keyword>
<evidence type="ECO:0000256" key="3">
    <source>
        <dbReference type="ARBA" id="ARBA00022475"/>
    </source>
</evidence>
<evidence type="ECO:0000256" key="5">
    <source>
        <dbReference type="ARBA" id="ARBA00022741"/>
    </source>
</evidence>
<dbReference type="RefSeq" id="WP_103892602.1">
    <property type="nucleotide sequence ID" value="NZ_BSYH01000008.1"/>
</dbReference>
<dbReference type="CDD" id="cd03255">
    <property type="entry name" value="ABC_MJ0796_LolCDE_FtsE"/>
    <property type="match status" value="1"/>
</dbReference>
<dbReference type="PROSITE" id="PS50893">
    <property type="entry name" value="ABC_TRANSPORTER_2"/>
    <property type="match status" value="1"/>
</dbReference>
<reference evidence="14 15" key="1">
    <citation type="journal article" date="2012" name="Int. J. Syst. Evol. Microbiol.">
        <title>Characterization of Tetragenococcus strains from sugar thick juice reveals a novel species, Tetragenococcus osmophilus sp. nov., and divides Tetragenococcus halophilus into two subspecies, T. halophilus subsp. halophilus subsp. nov. and T. halophilus subsp. flandriensis subsp. nov.</title>
        <authorList>
            <person name="Juste A."/>
            <person name="Van Trappen S."/>
            <person name="Verreth C."/>
            <person name="Cleenwerck I."/>
            <person name="De Vos P."/>
            <person name="Lievens B."/>
            <person name="Willems K.A."/>
        </authorList>
    </citation>
    <scope>NUCLEOTIDE SEQUENCE [LARGE SCALE GENOMIC DNA]</scope>
    <source>
        <strain evidence="14 15">LMG 26042</strain>
    </source>
</reference>
<evidence type="ECO:0000313" key="14">
    <source>
        <dbReference type="EMBL" id="AYW49564.1"/>
    </source>
</evidence>
<evidence type="ECO:0000256" key="12">
    <source>
        <dbReference type="SAM" id="Phobius"/>
    </source>
</evidence>
<evidence type="ECO:0000256" key="7">
    <source>
        <dbReference type="ARBA" id="ARBA00022970"/>
    </source>
</evidence>
<dbReference type="GO" id="GO:0022857">
    <property type="term" value="F:transmembrane transporter activity"/>
    <property type="evidence" value="ECO:0007669"/>
    <property type="project" value="UniProtKB-ARBA"/>
</dbReference>
<keyword evidence="5" id="KW-0547">Nucleotide-binding</keyword>
<gene>
    <name evidence="14" type="ORF">C7H83_03210</name>
</gene>
<feature type="compositionally biased region" description="Basic and acidic residues" evidence="11">
    <location>
        <begin position="317"/>
        <end position="342"/>
    </location>
</feature>
<comment type="similarity">
    <text evidence="10">Belongs to the ABC transporter superfamily. Macrolide exporter (TC 3.A.1.122) family.</text>
</comment>
<dbReference type="InterPro" id="IPR017911">
    <property type="entry name" value="MacB-like_ATP-bd"/>
</dbReference>
<feature type="region of interest" description="Disordered" evidence="11">
    <location>
        <begin position="304"/>
        <end position="342"/>
    </location>
</feature>
<dbReference type="AlphaFoldDB" id="A0A3G5FGS9"/>
<feature type="transmembrane region" description="Helical" evidence="12">
    <location>
        <begin position="262"/>
        <end position="285"/>
    </location>
</feature>
<evidence type="ECO:0000256" key="2">
    <source>
        <dbReference type="ARBA" id="ARBA00022448"/>
    </source>
</evidence>
<feature type="transmembrane region" description="Helical" evidence="12">
    <location>
        <begin position="648"/>
        <end position="673"/>
    </location>
</feature>
<protein>
    <submittedName>
        <fullName evidence="14">Sulfate ABC transporter ATP-binding protein</fullName>
    </submittedName>
</protein>
<dbReference type="FunFam" id="3.40.50.300:FF:000032">
    <property type="entry name" value="Export ABC transporter ATP-binding protein"/>
    <property type="match status" value="1"/>
</dbReference>